<gene>
    <name evidence="1" type="ORF">ABS32_07680</name>
</gene>
<evidence type="ECO:0000313" key="1">
    <source>
        <dbReference type="EMBL" id="KRP31116.1"/>
    </source>
</evidence>
<name>A0A0R2X8W0_9BACT</name>
<evidence type="ECO:0000313" key="2">
    <source>
        <dbReference type="Proteomes" id="UP000051557"/>
    </source>
</evidence>
<proteinExistence type="predicted"/>
<accession>A0A0R2X8W0</accession>
<protein>
    <submittedName>
        <fullName evidence="1">Uncharacterized protein</fullName>
    </submittedName>
</protein>
<comment type="caution">
    <text evidence="1">The sequence shown here is derived from an EMBL/GenBank/DDBJ whole genome shotgun (WGS) entry which is preliminary data.</text>
</comment>
<dbReference type="AlphaFoldDB" id="A0A0R2X8W0"/>
<dbReference type="Proteomes" id="UP000051557">
    <property type="component" value="Unassembled WGS sequence"/>
</dbReference>
<sequence>MKEKEGGEVSVKTRVEIFGESFPDLVKAGVHAASNEGDGVTWIGAVEVEDFQACLPHVAGDSDILDHMISD</sequence>
<dbReference type="EMBL" id="LIDM01000384">
    <property type="protein sequence ID" value="KRP31116.1"/>
    <property type="molecule type" value="Genomic_DNA"/>
</dbReference>
<reference evidence="1 2" key="1">
    <citation type="submission" date="2015-10" db="EMBL/GenBank/DDBJ databases">
        <title>Metagenome-Assembled Genomes uncover a global brackish microbiome.</title>
        <authorList>
            <person name="Hugerth L.W."/>
            <person name="Larsson J."/>
            <person name="Alneberg J."/>
            <person name="Lindh M.V."/>
            <person name="Legrand C."/>
            <person name="Pinhassi J."/>
            <person name="Andersson A.F."/>
        </authorList>
    </citation>
    <scope>NUCLEOTIDE SEQUENCE [LARGE SCALE GENOMIC DNA]</scope>
    <source>
        <strain evidence="1">BACL9 MAG-120820-bin42</strain>
    </source>
</reference>
<organism evidence="1 2">
    <name type="scientific">Verrucomicrobia subdivision 6 bacterium BACL9 MAG-120820-bin42</name>
    <dbReference type="NCBI Taxonomy" id="1655634"/>
    <lineage>
        <taxon>Bacteria</taxon>
        <taxon>Pseudomonadati</taxon>
        <taxon>Verrucomicrobiota</taxon>
        <taxon>Verrucomicrobiia</taxon>
        <taxon>Verrucomicrobiales</taxon>
        <taxon>Verrucomicrobia subdivision 6</taxon>
    </lineage>
</organism>